<evidence type="ECO:0000313" key="3">
    <source>
        <dbReference type="Proteomes" id="UP001318860"/>
    </source>
</evidence>
<dbReference type="PANTHER" id="PTHR31182:SF17">
    <property type="entry name" value="EEIG1_EHBP1 PROTEIN AMINO-TERMINAL DOMAIN PROTEIN"/>
    <property type="match status" value="1"/>
</dbReference>
<accession>A0ABR0UBB3</accession>
<keyword evidence="3" id="KW-1185">Reference proteome</keyword>
<feature type="compositionally biased region" description="Acidic residues" evidence="1">
    <location>
        <begin position="230"/>
        <end position="239"/>
    </location>
</feature>
<comment type="caution">
    <text evidence="2">The sequence shown here is derived from an EMBL/GenBank/DDBJ whole genome shotgun (WGS) entry which is preliminary data.</text>
</comment>
<evidence type="ECO:0008006" key="4">
    <source>
        <dbReference type="Google" id="ProtNLM"/>
    </source>
</evidence>
<dbReference type="EMBL" id="JABTTQ020003167">
    <property type="protein sequence ID" value="KAK6119538.1"/>
    <property type="molecule type" value="Genomic_DNA"/>
</dbReference>
<feature type="compositionally biased region" description="Polar residues" evidence="1">
    <location>
        <begin position="247"/>
        <end position="258"/>
    </location>
</feature>
<name>A0ABR0UBB3_REHGL</name>
<reference evidence="2 3" key="1">
    <citation type="journal article" date="2021" name="Comput. Struct. Biotechnol. J.">
        <title>De novo genome assembly of the potent medicinal plant Rehmannia glutinosa using nanopore technology.</title>
        <authorList>
            <person name="Ma L."/>
            <person name="Dong C."/>
            <person name="Song C."/>
            <person name="Wang X."/>
            <person name="Zheng X."/>
            <person name="Niu Y."/>
            <person name="Chen S."/>
            <person name="Feng W."/>
        </authorList>
    </citation>
    <scope>NUCLEOTIDE SEQUENCE [LARGE SCALE GENOMIC DNA]</scope>
    <source>
        <strain evidence="2">DH-2019</strain>
    </source>
</reference>
<evidence type="ECO:0000313" key="2">
    <source>
        <dbReference type="EMBL" id="KAK6119538.1"/>
    </source>
</evidence>
<sequence length="684" mass="77685">MAVKMRKWSPWPPAAAAGTRKFQVAVKPIKLDGFLEDGGGGDDDDSEMTQKLVAIKIKWKGEPKLFPLMAPFQSRQKKELSSQKILKKGLGIIQWDEDQWFENTCSFSVVSNHDDQKFGAWEIGFNVLYWEKMDSKAKMAVIGRVSINLSEIAWKMDKSSVEQKLPLSLQIDGITREATLTVLFNFVEMRNSQDSAAITRGGSTKCSEVKTLSTKENVKARRRSLSQEEVSLDESDESSTFDAKDAAQTSSSINSRSHPVSDKKEGWFSWKSRRFSFKRAKTKEEKFDEKAESCSNENKIDADDIQCAVSPSVDSFSNGASQMLISFSTVLSKFQRYKLKSKKDDPTKPCLESEHQDNKTGAWEEKELLSRDGQTKLKAPVFFASFDQRSDKAAGESACTALVAVISHWLHSNSEAMPNRSEFDNLIMEGSSEWRKLCQDVAYVNEFPNKHFDLETVLQADIRPVSISHNKSFVGFFGAEKFESLKGAMSFDDIWSEISSNSDSAPRVYIVSWNDHFFVLKAEANTYYVIDTLGERLFEGCHQAYVLRFDDEAVMQKQVDKEEEEEEEGEIICSGKECCGEFIKRFLAAIPLKELEEEEKKKAVSYFSLHHRLQIEDEMTLEFLEFLSPFLTCKRQLSSIPACGATREPNITLNHTRFLLLRDWMDKLNPRGKSFGGDQVYHSP</sequence>
<feature type="region of interest" description="Disordered" evidence="1">
    <location>
        <begin position="220"/>
        <end position="263"/>
    </location>
</feature>
<proteinExistence type="predicted"/>
<organism evidence="2 3">
    <name type="scientific">Rehmannia glutinosa</name>
    <name type="common">Chinese foxglove</name>
    <dbReference type="NCBI Taxonomy" id="99300"/>
    <lineage>
        <taxon>Eukaryota</taxon>
        <taxon>Viridiplantae</taxon>
        <taxon>Streptophyta</taxon>
        <taxon>Embryophyta</taxon>
        <taxon>Tracheophyta</taxon>
        <taxon>Spermatophyta</taxon>
        <taxon>Magnoliopsida</taxon>
        <taxon>eudicotyledons</taxon>
        <taxon>Gunneridae</taxon>
        <taxon>Pentapetalae</taxon>
        <taxon>asterids</taxon>
        <taxon>lamiids</taxon>
        <taxon>Lamiales</taxon>
        <taxon>Orobanchaceae</taxon>
        <taxon>Rehmannieae</taxon>
        <taxon>Rehmannia</taxon>
    </lineage>
</organism>
<dbReference type="Proteomes" id="UP001318860">
    <property type="component" value="Unassembled WGS sequence"/>
</dbReference>
<dbReference type="PANTHER" id="PTHR31182">
    <property type="entry name" value="C2 NT-TYPE DOMAIN-CONTAINING PROTEIN"/>
    <property type="match status" value="1"/>
</dbReference>
<protein>
    <recommendedName>
        <fullName evidence="4">C2 NT-type domain-containing protein</fullName>
    </recommendedName>
</protein>
<gene>
    <name evidence="2" type="ORF">DH2020_046705</name>
</gene>
<evidence type="ECO:0000256" key="1">
    <source>
        <dbReference type="SAM" id="MobiDB-lite"/>
    </source>
</evidence>